<organism evidence="7 8">
    <name type="scientific">Mesorhizobium liriopis</name>
    <dbReference type="NCBI Taxonomy" id="2953882"/>
    <lineage>
        <taxon>Bacteria</taxon>
        <taxon>Pseudomonadati</taxon>
        <taxon>Pseudomonadota</taxon>
        <taxon>Alphaproteobacteria</taxon>
        <taxon>Hyphomicrobiales</taxon>
        <taxon>Phyllobacteriaceae</taxon>
        <taxon>Mesorhizobium</taxon>
    </lineage>
</organism>
<evidence type="ECO:0000313" key="7">
    <source>
        <dbReference type="EMBL" id="MCO6049067.1"/>
    </source>
</evidence>
<name>A0ABT1C2L1_9HYPH</name>
<keyword evidence="3" id="KW-0378">Hydrolase</keyword>
<proteinExistence type="inferred from homology"/>
<dbReference type="InterPro" id="IPR051013">
    <property type="entry name" value="MBL_superfamily_lactonases"/>
</dbReference>
<keyword evidence="4" id="KW-0862">Zinc</keyword>
<evidence type="ECO:0000256" key="2">
    <source>
        <dbReference type="ARBA" id="ARBA00022723"/>
    </source>
</evidence>
<dbReference type="PANTHER" id="PTHR42978:SF6">
    <property type="entry name" value="QUORUM-QUENCHING LACTONASE YTNP-RELATED"/>
    <property type="match status" value="1"/>
</dbReference>
<dbReference type="Pfam" id="PF00753">
    <property type="entry name" value="Lactamase_B"/>
    <property type="match status" value="1"/>
</dbReference>
<evidence type="ECO:0000256" key="3">
    <source>
        <dbReference type="ARBA" id="ARBA00022801"/>
    </source>
</evidence>
<dbReference type="CDD" id="cd07720">
    <property type="entry name" value="OPHC2-like_MBL-fold"/>
    <property type="match status" value="1"/>
</dbReference>
<dbReference type="RefSeq" id="WP_252816442.1">
    <property type="nucleotide sequence ID" value="NZ_JAMXQS010000002.1"/>
</dbReference>
<dbReference type="PANTHER" id="PTHR42978">
    <property type="entry name" value="QUORUM-QUENCHING LACTONASE YTNP-RELATED-RELATED"/>
    <property type="match status" value="1"/>
</dbReference>
<accession>A0ABT1C2L1</accession>
<evidence type="ECO:0000256" key="5">
    <source>
        <dbReference type="SAM" id="SignalP"/>
    </source>
</evidence>
<gene>
    <name evidence="7" type="ORF">NGM99_04610</name>
</gene>
<dbReference type="SMART" id="SM00849">
    <property type="entry name" value="Lactamase_B"/>
    <property type="match status" value="1"/>
</dbReference>
<evidence type="ECO:0000256" key="1">
    <source>
        <dbReference type="ARBA" id="ARBA00007749"/>
    </source>
</evidence>
<sequence>MTPPVDRRTAMKMGAGAVAVAGLSSVSAQAQTTQAQTTQIPAASGENSVTQPILPGSPGFHQFKFGEWEITAVLDGLRPGEGPHPTFGANQPAEVVEALMEKNFLPPRQMVNGFTPVLIRTGSEMILFDTGMGPGGRENNLGLLRARMGQAGFSPESVTLVVITHMHGDHIGGLMEGEAPAFPNASYVFGQKEWDFWTADERLEGPTQGNAQAVRKNVMPLRERAVFVSEGNGVAPGITAIEAFGHTPGHLIFRLESGGKTLMLTADTANHYVASLQKPDWEVRFDMDKAQAAATRKKVFGQIADERLPFIGYHMPFPALGYVERFEDGFRFMPETYQMEL</sequence>
<comment type="similarity">
    <text evidence="1">Belongs to the metallo-beta-lactamase superfamily.</text>
</comment>
<comment type="caution">
    <text evidence="7">The sequence shown here is derived from an EMBL/GenBank/DDBJ whole genome shotgun (WGS) entry which is preliminary data.</text>
</comment>
<feature type="chain" id="PRO_5046311289" evidence="5">
    <location>
        <begin position="31"/>
        <end position="341"/>
    </location>
</feature>
<evidence type="ECO:0000259" key="6">
    <source>
        <dbReference type="SMART" id="SM00849"/>
    </source>
</evidence>
<dbReference type="EMBL" id="JAMXQS010000002">
    <property type="protein sequence ID" value="MCO6049067.1"/>
    <property type="molecule type" value="Genomic_DNA"/>
</dbReference>
<reference evidence="7 8" key="1">
    <citation type="submission" date="2022-06" db="EMBL/GenBank/DDBJ databases">
        <title>Mesorhizobium sp. strain RP14 Genome sequencing and assembly.</title>
        <authorList>
            <person name="Kim I."/>
        </authorList>
    </citation>
    <scope>NUCLEOTIDE SEQUENCE [LARGE SCALE GENOMIC DNA]</scope>
    <source>
        <strain evidence="8">RP14(2022)</strain>
    </source>
</reference>
<dbReference type="InterPro" id="IPR006311">
    <property type="entry name" value="TAT_signal"/>
</dbReference>
<feature type="signal peptide" evidence="5">
    <location>
        <begin position="1"/>
        <end position="30"/>
    </location>
</feature>
<dbReference type="InterPro" id="IPR001279">
    <property type="entry name" value="Metallo-B-lactamas"/>
</dbReference>
<dbReference type="SUPFAM" id="SSF56281">
    <property type="entry name" value="Metallo-hydrolase/oxidoreductase"/>
    <property type="match status" value="1"/>
</dbReference>
<protein>
    <submittedName>
        <fullName evidence="7">MBL fold metallo-hydrolase</fullName>
    </submittedName>
</protein>
<dbReference type="Proteomes" id="UP001205906">
    <property type="component" value="Unassembled WGS sequence"/>
</dbReference>
<keyword evidence="5" id="KW-0732">Signal</keyword>
<evidence type="ECO:0000256" key="4">
    <source>
        <dbReference type="ARBA" id="ARBA00022833"/>
    </source>
</evidence>
<keyword evidence="2" id="KW-0479">Metal-binding</keyword>
<evidence type="ECO:0000313" key="8">
    <source>
        <dbReference type="Proteomes" id="UP001205906"/>
    </source>
</evidence>
<keyword evidence="8" id="KW-1185">Reference proteome</keyword>
<dbReference type="InterPro" id="IPR036866">
    <property type="entry name" value="RibonucZ/Hydroxyglut_hydro"/>
</dbReference>
<feature type="domain" description="Metallo-beta-lactamase" evidence="6">
    <location>
        <begin position="113"/>
        <end position="303"/>
    </location>
</feature>
<dbReference type="PROSITE" id="PS51318">
    <property type="entry name" value="TAT"/>
    <property type="match status" value="1"/>
</dbReference>
<dbReference type="Gene3D" id="3.60.15.10">
    <property type="entry name" value="Ribonuclease Z/Hydroxyacylglutathione hydrolase-like"/>
    <property type="match status" value="1"/>
</dbReference>